<evidence type="ECO:0000313" key="2">
    <source>
        <dbReference type="EMBL" id="EOC99512.1"/>
    </source>
</evidence>
<keyword evidence="3" id="KW-1185">Reference proteome</keyword>
<organism evidence="2 3">
    <name type="scientific">Caldisalinibacter kiritimatiensis</name>
    <dbReference type="NCBI Taxonomy" id="1304284"/>
    <lineage>
        <taxon>Bacteria</taxon>
        <taxon>Bacillati</taxon>
        <taxon>Bacillota</taxon>
        <taxon>Tissierellia</taxon>
        <taxon>Tissierellales</taxon>
        <taxon>Thermohalobacteraceae</taxon>
        <taxon>Caldisalinibacter</taxon>
    </lineage>
</organism>
<gene>
    <name evidence="2" type="ORF">L21TH_2424</name>
</gene>
<keyword evidence="1" id="KW-0812">Transmembrane</keyword>
<accession>R1AQW7</accession>
<keyword evidence="1" id="KW-0472">Membrane</keyword>
<dbReference type="AlphaFoldDB" id="R1AQW7"/>
<dbReference type="STRING" id="1304284.L21TH_2424"/>
<dbReference type="Proteomes" id="UP000013378">
    <property type="component" value="Unassembled WGS sequence"/>
</dbReference>
<protein>
    <submittedName>
        <fullName evidence="2">Uncharacterized protein</fullName>
    </submittedName>
</protein>
<feature type="transmembrane region" description="Helical" evidence="1">
    <location>
        <begin position="6"/>
        <end position="36"/>
    </location>
</feature>
<name>R1AQW7_9FIRM</name>
<dbReference type="EMBL" id="ARZA01000268">
    <property type="protein sequence ID" value="EOC99512.1"/>
    <property type="molecule type" value="Genomic_DNA"/>
</dbReference>
<comment type="caution">
    <text evidence="2">The sequence shown here is derived from an EMBL/GenBank/DDBJ whole genome shotgun (WGS) entry which is preliminary data.</text>
</comment>
<proteinExistence type="predicted"/>
<evidence type="ECO:0000256" key="1">
    <source>
        <dbReference type="SAM" id="Phobius"/>
    </source>
</evidence>
<evidence type="ECO:0000313" key="3">
    <source>
        <dbReference type="Proteomes" id="UP000013378"/>
    </source>
</evidence>
<sequence length="43" mass="4854">MGRIIGFGFILVGLLGLLLPILPGWLILLLGFNLFFRKRITLK</sequence>
<keyword evidence="1" id="KW-1133">Transmembrane helix</keyword>
<dbReference type="RefSeq" id="WP_006316932.1">
    <property type="nucleotide sequence ID" value="NZ_ARZA01000268.1"/>
</dbReference>
<reference evidence="2 3" key="1">
    <citation type="journal article" date="2015" name="Geomicrobiol. J.">
        <title>Caldisalinibacter kiritimatiensis gen. nov., sp. nov., a moderately thermohalophilic thiosulfate-reducing bacterium from a hypersaline microbial mat.</title>
        <authorList>
            <person name="Ben Hania W."/>
            <person name="Joseph M."/>
            <person name="Fiebig A."/>
            <person name="Bunk B."/>
            <person name="Klenk H.-P."/>
            <person name="Fardeau M.-L."/>
            <person name="Spring S."/>
        </authorList>
    </citation>
    <scope>NUCLEOTIDE SEQUENCE [LARGE SCALE GENOMIC DNA]</scope>
    <source>
        <strain evidence="2 3">L21-TH-D2</strain>
    </source>
</reference>